<dbReference type="Pfam" id="PF01018">
    <property type="entry name" value="GTP1_OBG"/>
    <property type="match status" value="1"/>
</dbReference>
<organism evidence="2 3">
    <name type="scientific">Candidatus Coatesbacteria bacterium 4484_99</name>
    <dbReference type="NCBI Taxonomy" id="1970774"/>
    <lineage>
        <taxon>Bacteria</taxon>
        <taxon>Candidatus Coatesiibacteriota</taxon>
    </lineage>
</organism>
<dbReference type="Gene3D" id="2.70.210.12">
    <property type="entry name" value="GTP1/OBG domain"/>
    <property type="match status" value="1"/>
</dbReference>
<protein>
    <recommendedName>
        <fullName evidence="1">Obg domain-containing protein</fullName>
    </recommendedName>
</protein>
<dbReference type="InterPro" id="IPR036726">
    <property type="entry name" value="GTP1_OBG_dom_sf"/>
</dbReference>
<dbReference type="EMBL" id="NATQ01000007">
    <property type="protein sequence ID" value="OQX91201.1"/>
    <property type="molecule type" value="Genomic_DNA"/>
</dbReference>
<dbReference type="InterPro" id="IPR006169">
    <property type="entry name" value="GTP1_OBG_dom"/>
</dbReference>
<gene>
    <name evidence="2" type="ORF">B6D57_00575</name>
</gene>
<sequence>MFIDELIITVKGGDGGDGVVSFRREKFVPRGGPDGGDGGKGGDVYFEARSGISTLFHLKGKNLF</sequence>
<proteinExistence type="predicted"/>
<dbReference type="Proteomes" id="UP000192611">
    <property type="component" value="Unassembled WGS sequence"/>
</dbReference>
<comment type="caution">
    <text evidence="2">The sequence shown here is derived from an EMBL/GenBank/DDBJ whole genome shotgun (WGS) entry which is preliminary data.</text>
</comment>
<dbReference type="PANTHER" id="PTHR11702">
    <property type="entry name" value="DEVELOPMENTALLY REGULATED GTP-BINDING PROTEIN-RELATED"/>
    <property type="match status" value="1"/>
</dbReference>
<dbReference type="AlphaFoldDB" id="A0A1W9S2X2"/>
<feature type="domain" description="Obg" evidence="1">
    <location>
        <begin position="1"/>
        <end position="64"/>
    </location>
</feature>
<evidence type="ECO:0000313" key="3">
    <source>
        <dbReference type="Proteomes" id="UP000192611"/>
    </source>
</evidence>
<name>A0A1W9S2X2_9BACT</name>
<dbReference type="PROSITE" id="PS51883">
    <property type="entry name" value="OBG"/>
    <property type="match status" value="1"/>
</dbReference>
<accession>A0A1W9S2X2</accession>
<reference evidence="3" key="1">
    <citation type="submission" date="2017-03" db="EMBL/GenBank/DDBJ databases">
        <title>Novel pathways for hydrocarbon cycling and metabolic interdependencies in hydrothermal sediment communities.</title>
        <authorList>
            <person name="Dombrowski N."/>
            <person name="Seitz K."/>
            <person name="Teske A."/>
            <person name="Baker B."/>
        </authorList>
    </citation>
    <scope>NUCLEOTIDE SEQUENCE [LARGE SCALE GENOMIC DNA]</scope>
</reference>
<dbReference type="InterPro" id="IPR045086">
    <property type="entry name" value="OBG_GTPase"/>
</dbReference>
<evidence type="ECO:0000259" key="1">
    <source>
        <dbReference type="PROSITE" id="PS51883"/>
    </source>
</evidence>
<dbReference type="PANTHER" id="PTHR11702:SF31">
    <property type="entry name" value="MITOCHONDRIAL RIBOSOME-ASSOCIATED GTPASE 2"/>
    <property type="match status" value="1"/>
</dbReference>
<feature type="non-terminal residue" evidence="2">
    <location>
        <position position="64"/>
    </location>
</feature>
<dbReference type="SUPFAM" id="SSF82051">
    <property type="entry name" value="Obg GTP-binding protein N-terminal domain"/>
    <property type="match status" value="1"/>
</dbReference>
<evidence type="ECO:0000313" key="2">
    <source>
        <dbReference type="EMBL" id="OQX91201.1"/>
    </source>
</evidence>
<dbReference type="GO" id="GO:0042254">
    <property type="term" value="P:ribosome biogenesis"/>
    <property type="evidence" value="ECO:0007669"/>
    <property type="project" value="UniProtKB-UniRule"/>
</dbReference>
<dbReference type="GO" id="GO:0003924">
    <property type="term" value="F:GTPase activity"/>
    <property type="evidence" value="ECO:0007669"/>
    <property type="project" value="InterPro"/>
</dbReference>
<dbReference type="GO" id="GO:0005525">
    <property type="term" value="F:GTP binding"/>
    <property type="evidence" value="ECO:0007669"/>
    <property type="project" value="InterPro"/>
</dbReference>